<accession>A0ACC1A226</accession>
<sequence>MSRRFLSILSSFWDPMVTAIEEAKDIRTLLLEELMGSLLTHELTLKQREIDEDEKKKKKKKKKKRSEFKSSIKQKK</sequence>
<comment type="caution">
    <text evidence="1">The sequence shown here is derived from an EMBL/GenBank/DDBJ whole genome shotgun (WGS) entry which is preliminary data.</text>
</comment>
<organism evidence="1 2">
    <name type="scientific">Pistacia atlantica</name>
    <dbReference type="NCBI Taxonomy" id="434234"/>
    <lineage>
        <taxon>Eukaryota</taxon>
        <taxon>Viridiplantae</taxon>
        <taxon>Streptophyta</taxon>
        <taxon>Embryophyta</taxon>
        <taxon>Tracheophyta</taxon>
        <taxon>Spermatophyta</taxon>
        <taxon>Magnoliopsida</taxon>
        <taxon>eudicotyledons</taxon>
        <taxon>Gunneridae</taxon>
        <taxon>Pentapetalae</taxon>
        <taxon>rosids</taxon>
        <taxon>malvids</taxon>
        <taxon>Sapindales</taxon>
        <taxon>Anacardiaceae</taxon>
        <taxon>Pistacia</taxon>
    </lineage>
</organism>
<evidence type="ECO:0000313" key="2">
    <source>
        <dbReference type="Proteomes" id="UP001164250"/>
    </source>
</evidence>
<dbReference type="Proteomes" id="UP001164250">
    <property type="component" value="Chromosome 12"/>
</dbReference>
<keyword evidence="2" id="KW-1185">Reference proteome</keyword>
<reference evidence="2" key="1">
    <citation type="journal article" date="2023" name="G3 (Bethesda)">
        <title>Genome assembly and association tests identify interacting loci associated with vigor, precocity, and sex in interspecific pistachio rootstocks.</title>
        <authorList>
            <person name="Palmer W."/>
            <person name="Jacygrad E."/>
            <person name="Sagayaradj S."/>
            <person name="Cavanaugh K."/>
            <person name="Han R."/>
            <person name="Bertier L."/>
            <person name="Beede B."/>
            <person name="Kafkas S."/>
            <person name="Golino D."/>
            <person name="Preece J."/>
            <person name="Michelmore R."/>
        </authorList>
    </citation>
    <scope>NUCLEOTIDE SEQUENCE [LARGE SCALE GENOMIC DNA]</scope>
</reference>
<dbReference type="EMBL" id="CM047908">
    <property type="protein sequence ID" value="KAJ0081318.1"/>
    <property type="molecule type" value="Genomic_DNA"/>
</dbReference>
<evidence type="ECO:0000313" key="1">
    <source>
        <dbReference type="EMBL" id="KAJ0081318.1"/>
    </source>
</evidence>
<protein>
    <submittedName>
        <fullName evidence="1">Uncharacterized protein</fullName>
    </submittedName>
</protein>
<name>A0ACC1A226_9ROSI</name>
<proteinExistence type="predicted"/>
<gene>
    <name evidence="1" type="ORF">Patl1_11172</name>
</gene>